<dbReference type="AlphaFoldDB" id="A0A2S6MX15"/>
<comment type="caution">
    <text evidence="1">The sequence shown here is derived from an EMBL/GenBank/DDBJ whole genome shotgun (WGS) entry which is preliminary data.</text>
</comment>
<name>A0A2S6MX15_9HYPH</name>
<evidence type="ECO:0000313" key="1">
    <source>
        <dbReference type="EMBL" id="PPQ26897.1"/>
    </source>
</evidence>
<evidence type="ECO:0000313" key="2">
    <source>
        <dbReference type="Proteomes" id="UP000239089"/>
    </source>
</evidence>
<proteinExistence type="predicted"/>
<sequence>MAVPSATLQARPSARAVIIGGDGVACGPAALCGQTWKSILLDEVKERLDLSRVHFTGHIPVARYRAARPFLLTPGAFALLQNQRKKGGPPMASEWIKLTDRDNGEPIFVNMTNVLTVQRGNKCSWIWFPTGVSDDSMLEVVETPEQIFEMLKQSRGG</sequence>
<dbReference type="EMBL" id="NHSJ01000129">
    <property type="protein sequence ID" value="PPQ26897.1"/>
    <property type="molecule type" value="Genomic_DNA"/>
</dbReference>
<keyword evidence="2" id="KW-1185">Reference proteome</keyword>
<dbReference type="Proteomes" id="UP000239089">
    <property type="component" value="Unassembled WGS sequence"/>
</dbReference>
<organism evidence="1 2">
    <name type="scientific">Rhodoblastus sphagnicola</name>
    <dbReference type="NCBI Taxonomy" id="333368"/>
    <lineage>
        <taxon>Bacteria</taxon>
        <taxon>Pseudomonadati</taxon>
        <taxon>Pseudomonadota</taxon>
        <taxon>Alphaproteobacteria</taxon>
        <taxon>Hyphomicrobiales</taxon>
        <taxon>Rhodoblastaceae</taxon>
        <taxon>Rhodoblastus</taxon>
    </lineage>
</organism>
<reference evidence="1 2" key="1">
    <citation type="journal article" date="2018" name="Arch. Microbiol.">
        <title>New insights into the metabolic potential of the phototrophic purple bacterium Rhodopila globiformis DSM 161(T) from its draft genome sequence and evidence for a vanadium-dependent nitrogenase.</title>
        <authorList>
            <person name="Imhoff J.F."/>
            <person name="Rahn T."/>
            <person name="Kunzel S."/>
            <person name="Neulinger S.C."/>
        </authorList>
    </citation>
    <scope>NUCLEOTIDE SEQUENCE [LARGE SCALE GENOMIC DNA]</scope>
    <source>
        <strain evidence="1 2">DSM 16996</strain>
    </source>
</reference>
<gene>
    <name evidence="1" type="ORF">CCR94_20940</name>
</gene>
<protein>
    <submittedName>
        <fullName evidence="1">Uncharacterized protein</fullName>
    </submittedName>
</protein>
<accession>A0A2S6MX15</accession>